<proteinExistence type="predicted"/>
<dbReference type="Proteomes" id="UP000483839">
    <property type="component" value="Unassembled WGS sequence"/>
</dbReference>
<dbReference type="InterPro" id="IPR009693">
    <property type="entry name" value="Glucitol_operon_activator"/>
</dbReference>
<comment type="caution">
    <text evidence="1">The sequence shown here is derived from an EMBL/GenBank/DDBJ whole genome shotgun (WGS) entry which is preliminary data.</text>
</comment>
<evidence type="ECO:0000313" key="2">
    <source>
        <dbReference type="Proteomes" id="UP000483839"/>
    </source>
</evidence>
<reference evidence="1 2" key="1">
    <citation type="submission" date="2019-11" db="EMBL/GenBank/DDBJ databases">
        <title>Streptococcus uberis isolated from clinical mastitis cases on a southeastern Queensland dairy.</title>
        <authorList>
            <person name="Workentine M.L."/>
            <person name="Price R."/>
            <person name="Olchowy T."/>
        </authorList>
    </citation>
    <scope>NUCLEOTIDE SEQUENCE [LARGE SCALE GENOMIC DNA]</scope>
    <source>
        <strain evidence="1 2">OLC4459-A17</strain>
    </source>
</reference>
<name>A0A2X4ELF6_STRUB</name>
<protein>
    <submittedName>
        <fullName evidence="1">Transcriptional regulator</fullName>
    </submittedName>
</protein>
<dbReference type="Pfam" id="PF06923">
    <property type="entry name" value="GutM"/>
    <property type="match status" value="1"/>
</dbReference>
<evidence type="ECO:0000313" key="1">
    <source>
        <dbReference type="EMBL" id="MTD02560.1"/>
    </source>
</evidence>
<dbReference type="OMA" id="YIGQDIH"/>
<accession>A0A2X4ELF6</accession>
<sequence>MDKIVIFGIIVILAYVVQIILGMKQLKHFNKVYAELRKKGRVAIGRRSGKIKSGTIVMFAIDKEGLVLDARKMQGVTVAAHFKQMPNFIGQDIHYFDTYNPLVRNENKLVQIAIEDARELFLRMEAGSYQDVSKYGSAFDLDFYLKSLKNRLKYQFKK</sequence>
<dbReference type="GeneID" id="93827022"/>
<organism evidence="1 2">
    <name type="scientific">Streptococcus uberis</name>
    <dbReference type="NCBI Taxonomy" id="1349"/>
    <lineage>
        <taxon>Bacteria</taxon>
        <taxon>Bacillati</taxon>
        <taxon>Bacillota</taxon>
        <taxon>Bacilli</taxon>
        <taxon>Lactobacillales</taxon>
        <taxon>Streptococcaceae</taxon>
        <taxon>Streptococcus</taxon>
    </lineage>
</organism>
<gene>
    <name evidence="1" type="ORF">GKS16_09810</name>
</gene>
<dbReference type="RefSeq" id="WP_015911996.1">
    <property type="nucleotide sequence ID" value="NZ_BAABQA010000004.1"/>
</dbReference>
<dbReference type="EMBL" id="WLXI01000064">
    <property type="protein sequence ID" value="MTD02560.1"/>
    <property type="molecule type" value="Genomic_DNA"/>
</dbReference>
<dbReference type="PIRSF" id="PIRSF011474">
    <property type="entry name" value="Glucitol_operon_activator"/>
    <property type="match status" value="1"/>
</dbReference>
<dbReference type="AlphaFoldDB" id="A0A2X4ELF6"/>